<dbReference type="RefSeq" id="WP_181739153.1">
    <property type="nucleotide sequence ID" value="NZ_JACEOL010000023.1"/>
</dbReference>
<organism evidence="2 3">
    <name type="scientific">Thermoactinomyces mirandus</name>
    <dbReference type="NCBI Taxonomy" id="2756294"/>
    <lineage>
        <taxon>Bacteria</taxon>
        <taxon>Bacillati</taxon>
        <taxon>Bacillota</taxon>
        <taxon>Bacilli</taxon>
        <taxon>Bacillales</taxon>
        <taxon>Thermoactinomycetaceae</taxon>
        <taxon>Thermoactinomyces</taxon>
    </lineage>
</organism>
<feature type="transmembrane region" description="Helical" evidence="1">
    <location>
        <begin position="127"/>
        <end position="145"/>
    </location>
</feature>
<keyword evidence="1" id="KW-1133">Transmembrane helix</keyword>
<evidence type="ECO:0000313" key="2">
    <source>
        <dbReference type="EMBL" id="MBA4602035.1"/>
    </source>
</evidence>
<feature type="transmembrane region" description="Helical" evidence="1">
    <location>
        <begin position="54"/>
        <end position="76"/>
    </location>
</feature>
<dbReference type="Proteomes" id="UP000538292">
    <property type="component" value="Unassembled WGS sequence"/>
</dbReference>
<keyword evidence="3" id="KW-1185">Reference proteome</keyword>
<name>A0A7W1XS38_9BACL</name>
<gene>
    <name evidence="2" type="ORF">H2C83_06830</name>
</gene>
<keyword evidence="1" id="KW-0472">Membrane</keyword>
<comment type="caution">
    <text evidence="2">The sequence shown here is derived from an EMBL/GenBank/DDBJ whole genome shotgun (WGS) entry which is preliminary data.</text>
</comment>
<feature type="transmembrane region" description="Helical" evidence="1">
    <location>
        <begin position="15"/>
        <end position="34"/>
    </location>
</feature>
<accession>A0A7W1XS38</accession>
<dbReference type="EMBL" id="JACEOL010000023">
    <property type="protein sequence ID" value="MBA4602035.1"/>
    <property type="molecule type" value="Genomic_DNA"/>
</dbReference>
<feature type="transmembrane region" description="Helical" evidence="1">
    <location>
        <begin position="83"/>
        <end position="107"/>
    </location>
</feature>
<protein>
    <submittedName>
        <fullName evidence="2">Uncharacterized protein</fullName>
    </submittedName>
</protein>
<dbReference type="AlphaFoldDB" id="A0A7W1XS38"/>
<proteinExistence type="predicted"/>
<keyword evidence="1" id="KW-0812">Transmembrane</keyword>
<evidence type="ECO:0000256" key="1">
    <source>
        <dbReference type="SAM" id="Phobius"/>
    </source>
</evidence>
<sequence>MEHHRNNELNNLSPGWLRFWSFVLSVVAFCYIWFKYSDIVNSAVSGYDYWYVWIRPALIGLVGILCLLAAILSLAGKRSATSVFMGGISVMLFILLSNLVILVIRVVHRIFAGDAWPVFERILERPHRVIVVLLVVLTLSILHSLSKKNKKGD</sequence>
<evidence type="ECO:0000313" key="3">
    <source>
        <dbReference type="Proteomes" id="UP000538292"/>
    </source>
</evidence>
<reference evidence="2 3" key="1">
    <citation type="submission" date="2020-07" db="EMBL/GenBank/DDBJ databases">
        <title>Thermoactinomyces phylogeny.</title>
        <authorList>
            <person name="Dunlap C."/>
        </authorList>
    </citation>
    <scope>NUCLEOTIDE SEQUENCE [LARGE SCALE GENOMIC DNA]</scope>
    <source>
        <strain evidence="2 3">AMNI-1</strain>
    </source>
</reference>